<organism evidence="3 4">
    <name type="scientific">Haladaptatus litoreus</name>
    <dbReference type="NCBI Taxonomy" id="553468"/>
    <lineage>
        <taxon>Archaea</taxon>
        <taxon>Methanobacteriati</taxon>
        <taxon>Methanobacteriota</taxon>
        <taxon>Stenosarchaea group</taxon>
        <taxon>Halobacteria</taxon>
        <taxon>Halobacteriales</taxon>
        <taxon>Haladaptataceae</taxon>
        <taxon>Haladaptatus</taxon>
    </lineage>
</organism>
<feature type="compositionally biased region" description="Basic and acidic residues" evidence="1">
    <location>
        <begin position="317"/>
        <end position="333"/>
    </location>
</feature>
<sequence length="333" mass="36486">MAFFFGPRALNAVVGPILVALVVGYVQLKRTSHPNLTVSAPSVGFREDEATITLDFSAPDPFAGRVSLGLADGLEHSGESVETSIGETEIEYDVRLAQRGEQSIGPVRIVAEDVFGLFRRTFTHQVRETILVFPRIHPVDGMKTVSALEESLGVSARREFDQLREYQRGDPLRDVHWKSSAKRPADDLLIKEFETEEERQQIEITAEADGGRVDTVADAAASIASAMLDVGISVGLRTPESRIPPDFGDTQQTDILTLLAHMESGRVHDRERGQADIVIRGQTAREDAEIQFAGRTVAFNEFAFETRGSPPSARADGGVDDRVDVTDENGDLR</sequence>
<dbReference type="EMBL" id="FTNO01000001">
    <property type="protein sequence ID" value="SIQ69417.1"/>
    <property type="molecule type" value="Genomic_DNA"/>
</dbReference>
<reference evidence="4" key="1">
    <citation type="submission" date="2017-01" db="EMBL/GenBank/DDBJ databases">
        <authorList>
            <person name="Varghese N."/>
            <person name="Submissions S."/>
        </authorList>
    </citation>
    <scope>NUCLEOTIDE SEQUENCE [LARGE SCALE GENOMIC DNA]</scope>
    <source>
        <strain evidence="4">CGMCC 1.7737</strain>
    </source>
</reference>
<dbReference type="PANTHER" id="PTHR34351:SF1">
    <property type="entry name" value="SLR1927 PROTEIN"/>
    <property type="match status" value="1"/>
</dbReference>
<accession>A0A1N6UUZ0</accession>
<evidence type="ECO:0000259" key="2">
    <source>
        <dbReference type="Pfam" id="PF01882"/>
    </source>
</evidence>
<proteinExistence type="predicted"/>
<name>A0A1N6UUZ0_9EURY</name>
<evidence type="ECO:0000256" key="1">
    <source>
        <dbReference type="SAM" id="MobiDB-lite"/>
    </source>
</evidence>
<dbReference type="Proteomes" id="UP000186914">
    <property type="component" value="Unassembled WGS sequence"/>
</dbReference>
<evidence type="ECO:0000313" key="4">
    <source>
        <dbReference type="Proteomes" id="UP000186914"/>
    </source>
</evidence>
<feature type="region of interest" description="Disordered" evidence="1">
    <location>
        <begin position="306"/>
        <end position="333"/>
    </location>
</feature>
<keyword evidence="4" id="KW-1185">Reference proteome</keyword>
<protein>
    <recommendedName>
        <fullName evidence="2">DUF58 domain-containing protein</fullName>
    </recommendedName>
</protein>
<dbReference type="AlphaFoldDB" id="A0A1N6UUZ0"/>
<dbReference type="InterPro" id="IPR002881">
    <property type="entry name" value="DUF58"/>
</dbReference>
<evidence type="ECO:0000313" key="3">
    <source>
        <dbReference type="EMBL" id="SIQ69417.1"/>
    </source>
</evidence>
<dbReference type="PANTHER" id="PTHR34351">
    <property type="entry name" value="SLR1927 PROTEIN-RELATED"/>
    <property type="match status" value="1"/>
</dbReference>
<gene>
    <name evidence="3" type="ORF">SAMN05421858_0106</name>
</gene>
<dbReference type="Pfam" id="PF01882">
    <property type="entry name" value="DUF58"/>
    <property type="match status" value="1"/>
</dbReference>
<feature type="domain" description="DUF58" evidence="2">
    <location>
        <begin position="163"/>
        <end position="262"/>
    </location>
</feature>